<keyword evidence="2" id="KW-1185">Reference proteome</keyword>
<gene>
    <name evidence="1" type="ORF">PsorP6_000831</name>
</gene>
<protein>
    <submittedName>
        <fullName evidence="1">Uncharacterized protein</fullName>
    </submittedName>
</protein>
<evidence type="ECO:0000313" key="2">
    <source>
        <dbReference type="Proteomes" id="UP001163321"/>
    </source>
</evidence>
<proteinExistence type="predicted"/>
<name>A0ACC0WXT9_9STRA</name>
<dbReference type="Proteomes" id="UP001163321">
    <property type="component" value="Chromosome 1"/>
</dbReference>
<accession>A0ACC0WXT9</accession>
<dbReference type="EMBL" id="CM047580">
    <property type="protein sequence ID" value="KAI9922879.1"/>
    <property type="molecule type" value="Genomic_DNA"/>
</dbReference>
<comment type="caution">
    <text evidence="1">The sequence shown here is derived from an EMBL/GenBank/DDBJ whole genome shotgun (WGS) entry which is preliminary data.</text>
</comment>
<evidence type="ECO:0000313" key="1">
    <source>
        <dbReference type="EMBL" id="KAI9922879.1"/>
    </source>
</evidence>
<organism evidence="1 2">
    <name type="scientific">Peronosclerospora sorghi</name>
    <dbReference type="NCBI Taxonomy" id="230839"/>
    <lineage>
        <taxon>Eukaryota</taxon>
        <taxon>Sar</taxon>
        <taxon>Stramenopiles</taxon>
        <taxon>Oomycota</taxon>
        <taxon>Peronosporomycetes</taxon>
        <taxon>Peronosporales</taxon>
        <taxon>Peronosporaceae</taxon>
        <taxon>Peronosclerospora</taxon>
    </lineage>
</organism>
<sequence length="233" mass="25179">MSSDSFLVDGFLAMESSHSPVLEDFFGLESPLMTVCSAVSSSSSQDKSFLADDDVSSLIVSSSLSRLLGFLPLSNRSERLISVLPPSVFPTKSVRSITRSSSVKAPPLPPYSAFCIPFLVFGAATFMSSPVSFSSIVAGRGSSDGDSSQKKAGTTQQKQQLDHENGHLVRVCTVVLCFSHPYSALVLYKIKTCQGEDDAVAVSCFLMRGYWWSEVATHMWMYSKGVSHSMATI</sequence>
<reference evidence="1 2" key="1">
    <citation type="journal article" date="2022" name="bioRxiv">
        <title>The genome of the oomycete Peronosclerospora sorghi, a cosmopolitan pathogen of maize and sorghum, is inflated with dispersed pseudogenes.</title>
        <authorList>
            <person name="Fletcher K."/>
            <person name="Martin F."/>
            <person name="Isakeit T."/>
            <person name="Cavanaugh K."/>
            <person name="Magill C."/>
            <person name="Michelmore R."/>
        </authorList>
    </citation>
    <scope>NUCLEOTIDE SEQUENCE [LARGE SCALE GENOMIC DNA]</scope>
    <source>
        <strain evidence="1">P6</strain>
    </source>
</reference>